<proteinExistence type="predicted"/>
<organism evidence="2 3">
    <name type="scientific">Piscinibacter gummiphilus</name>
    <dbReference type="NCBI Taxonomy" id="946333"/>
    <lineage>
        <taxon>Bacteria</taxon>
        <taxon>Pseudomonadati</taxon>
        <taxon>Pseudomonadota</taxon>
        <taxon>Betaproteobacteria</taxon>
        <taxon>Burkholderiales</taxon>
        <taxon>Sphaerotilaceae</taxon>
        <taxon>Piscinibacter</taxon>
    </lineage>
</organism>
<evidence type="ECO:0000259" key="1">
    <source>
        <dbReference type="PROSITE" id="PS50943"/>
    </source>
</evidence>
<reference evidence="2 3" key="1">
    <citation type="submission" date="2023-10" db="EMBL/GenBank/DDBJ databases">
        <title>Bacteria for the degradation of biodegradable plastic PBAT(Polybutylene adipate terephthalate).</title>
        <authorList>
            <person name="Weon H.-Y."/>
            <person name="Yeon J."/>
        </authorList>
    </citation>
    <scope>NUCLEOTIDE SEQUENCE [LARGE SCALE GENOMIC DNA]</scope>
    <source>
        <strain evidence="2 3">SBD 7-3</strain>
        <plasmid evidence="2 3">unnamed2</plasmid>
    </source>
</reference>
<geneLocation type="plasmid" evidence="2 3">
    <name>unnamed2</name>
</geneLocation>
<keyword evidence="2" id="KW-0614">Plasmid</keyword>
<dbReference type="Proteomes" id="UP001303946">
    <property type="component" value="Plasmid unnamed2"/>
</dbReference>
<dbReference type="InterPro" id="IPR010982">
    <property type="entry name" value="Lambda_DNA-bd_dom_sf"/>
</dbReference>
<dbReference type="Gene3D" id="1.10.260.40">
    <property type="entry name" value="lambda repressor-like DNA-binding domains"/>
    <property type="match status" value="1"/>
</dbReference>
<evidence type="ECO:0000313" key="3">
    <source>
        <dbReference type="Proteomes" id="UP001303946"/>
    </source>
</evidence>
<dbReference type="PROSITE" id="PS50943">
    <property type="entry name" value="HTH_CROC1"/>
    <property type="match status" value="1"/>
</dbReference>
<dbReference type="Pfam" id="PF13560">
    <property type="entry name" value="HTH_31"/>
    <property type="match status" value="1"/>
</dbReference>
<protein>
    <submittedName>
        <fullName evidence="2">Helix-turn-helix transcriptional regulator</fullName>
    </submittedName>
</protein>
<accession>A0ABZ0D9R1</accession>
<name>A0ABZ0D9R1_9BURK</name>
<dbReference type="RefSeq" id="WP_316704717.1">
    <property type="nucleotide sequence ID" value="NZ_CP136338.1"/>
</dbReference>
<dbReference type="SMART" id="SM00530">
    <property type="entry name" value="HTH_XRE"/>
    <property type="match status" value="1"/>
</dbReference>
<feature type="domain" description="HTH cro/C1-type" evidence="1">
    <location>
        <begin position="13"/>
        <end position="68"/>
    </location>
</feature>
<evidence type="ECO:0000313" key="2">
    <source>
        <dbReference type="EMBL" id="WOB11399.1"/>
    </source>
</evidence>
<gene>
    <name evidence="2" type="ORF">RXV79_27835</name>
</gene>
<sequence>MDTKNFFRLAPALERFRKQRGVSQKAAALAAGIDATRLSAIERGRVVGPGKDFVERLIRTIEMTPDEADLLAELAARDRVMREVIRNFPPAAHAFLDAALDAAQVLAAEDVAEAERGLRQMVQAKVRLQAFVARA</sequence>
<dbReference type="SUPFAM" id="SSF47413">
    <property type="entry name" value="lambda repressor-like DNA-binding domains"/>
    <property type="match status" value="1"/>
</dbReference>
<dbReference type="EMBL" id="CP136338">
    <property type="protein sequence ID" value="WOB11399.1"/>
    <property type="molecule type" value="Genomic_DNA"/>
</dbReference>
<keyword evidence="3" id="KW-1185">Reference proteome</keyword>
<dbReference type="CDD" id="cd00093">
    <property type="entry name" value="HTH_XRE"/>
    <property type="match status" value="1"/>
</dbReference>
<dbReference type="InterPro" id="IPR001387">
    <property type="entry name" value="Cro/C1-type_HTH"/>
</dbReference>